<protein>
    <submittedName>
        <fullName evidence="1">Uncharacterized protein</fullName>
    </submittedName>
</protein>
<proteinExistence type="predicted"/>
<organism evidence="1 2">
    <name type="scientific">Pinctada imbricata</name>
    <name type="common">Atlantic pearl-oyster</name>
    <name type="synonym">Pinctada martensii</name>
    <dbReference type="NCBI Taxonomy" id="66713"/>
    <lineage>
        <taxon>Eukaryota</taxon>
        <taxon>Metazoa</taxon>
        <taxon>Spiralia</taxon>
        <taxon>Lophotrochozoa</taxon>
        <taxon>Mollusca</taxon>
        <taxon>Bivalvia</taxon>
        <taxon>Autobranchia</taxon>
        <taxon>Pteriomorphia</taxon>
        <taxon>Pterioida</taxon>
        <taxon>Pterioidea</taxon>
        <taxon>Pteriidae</taxon>
        <taxon>Pinctada</taxon>
    </lineage>
</organism>
<name>A0AA89C086_PINIB</name>
<reference evidence="1" key="1">
    <citation type="submission" date="2019-08" db="EMBL/GenBank/DDBJ databases">
        <title>The improved chromosome-level genome for the pearl oyster Pinctada fucata martensii using PacBio sequencing and Hi-C.</title>
        <authorList>
            <person name="Zheng Z."/>
        </authorList>
    </citation>
    <scope>NUCLEOTIDE SEQUENCE</scope>
    <source>
        <strain evidence="1">ZZ-2019</strain>
        <tissue evidence="1">Adductor muscle</tissue>
    </source>
</reference>
<dbReference type="AlphaFoldDB" id="A0AA89C086"/>
<dbReference type="Proteomes" id="UP001186944">
    <property type="component" value="Unassembled WGS sequence"/>
</dbReference>
<comment type="caution">
    <text evidence="1">The sequence shown here is derived from an EMBL/GenBank/DDBJ whole genome shotgun (WGS) entry which is preliminary data.</text>
</comment>
<evidence type="ECO:0000313" key="2">
    <source>
        <dbReference type="Proteomes" id="UP001186944"/>
    </source>
</evidence>
<gene>
    <name evidence="1" type="ORF">FSP39_000246</name>
</gene>
<evidence type="ECO:0000313" key="1">
    <source>
        <dbReference type="EMBL" id="KAK3101011.1"/>
    </source>
</evidence>
<accession>A0AA89C086</accession>
<sequence>MWCDFKAIIHTSVDKFVPTKRILSRHSHPWMNTSLRKQSNRKQRAYTTAKRSDLPKDWRRYKRLKAELQKESRQAHTAHMREKVSEDLHTQPKRFWSYVRSWKQDSSGIAALKNSD</sequence>
<keyword evidence="2" id="KW-1185">Reference proteome</keyword>
<dbReference type="EMBL" id="VSWD01000005">
    <property type="protein sequence ID" value="KAK3101011.1"/>
    <property type="molecule type" value="Genomic_DNA"/>
</dbReference>